<organism evidence="1">
    <name type="scientific">candidate division WOR-3 bacterium</name>
    <dbReference type="NCBI Taxonomy" id="2052148"/>
    <lineage>
        <taxon>Bacteria</taxon>
        <taxon>Bacteria division WOR-3</taxon>
    </lineage>
</organism>
<protein>
    <recommendedName>
        <fullName evidence="2">Terminase large subunit gp17-like C-terminal domain-containing protein</fullName>
    </recommendedName>
</protein>
<accession>A0A7C6EBJ7</accession>
<proteinExistence type="predicted"/>
<gene>
    <name evidence="1" type="ORF">ENW73_00535</name>
</gene>
<dbReference type="EMBL" id="DTLI01000016">
    <property type="protein sequence ID" value="HHS51341.1"/>
    <property type="molecule type" value="Genomic_DNA"/>
</dbReference>
<name>A0A7C6EBJ7_UNCW3</name>
<dbReference type="InterPro" id="IPR027417">
    <property type="entry name" value="P-loop_NTPase"/>
</dbReference>
<sequence length="494" mass="56819">MKKSKALEVFKQILEAKDEFKRQYTKDPFSLLTHFGYCFPPKIKKLFSDVYYNRITRGVAQAPRGGGKTQIAAGLGFIKFFLQNFNVGIVAGSKEQALRGIEYIQDITGEPEIINYVEDETKTLIKGKTGNWIKASPASTKAIRGLHAKGRPMLLIMDEEAEMEEAIVRSALNIIRDAPISIILRLSTYHKIYGTFADLCDNYQKYGYQKYVWDSFDVCEKCRDTCSECFKNYYGLRDDIKTLEKDFAAHYCQGKAKKGQGWLKIPEIRQAFLESSREWFETENMGWRPAGEGAVLPIEMVKQAFHYDQIIPNPSAEHWFGIDWGFKGTTAVEFLEREDEKIKLLESLEFHQTSLDLIIEHLHDLGDPYHCKEIYADASHPFENSKLTDEGFDVIEVPFVSYKETGAGWLKYLFERDLFMAPKKFENVQRQLINWRRDKTGKIVKKDDHHCDALLAATKKLELKKSDTMIIGPRVLPQAGSDFVYNIIKVGTER</sequence>
<comment type="caution">
    <text evidence="1">The sequence shown here is derived from an EMBL/GenBank/DDBJ whole genome shotgun (WGS) entry which is preliminary data.</text>
</comment>
<evidence type="ECO:0000313" key="1">
    <source>
        <dbReference type="EMBL" id="HHS51341.1"/>
    </source>
</evidence>
<dbReference type="AlphaFoldDB" id="A0A7C6EBJ7"/>
<dbReference type="Gene3D" id="3.30.420.280">
    <property type="match status" value="1"/>
</dbReference>
<reference evidence="1" key="1">
    <citation type="journal article" date="2020" name="mSystems">
        <title>Genome- and Community-Level Interaction Insights into Carbon Utilization and Element Cycling Functions of Hydrothermarchaeota in Hydrothermal Sediment.</title>
        <authorList>
            <person name="Zhou Z."/>
            <person name="Liu Y."/>
            <person name="Xu W."/>
            <person name="Pan J."/>
            <person name="Luo Z.H."/>
            <person name="Li M."/>
        </authorList>
    </citation>
    <scope>NUCLEOTIDE SEQUENCE [LARGE SCALE GENOMIC DNA]</scope>
    <source>
        <strain evidence="1">SpSt-876</strain>
    </source>
</reference>
<dbReference type="Gene3D" id="3.40.50.300">
    <property type="entry name" value="P-loop containing nucleotide triphosphate hydrolases"/>
    <property type="match status" value="1"/>
</dbReference>
<evidence type="ECO:0008006" key="2">
    <source>
        <dbReference type="Google" id="ProtNLM"/>
    </source>
</evidence>